<feature type="compositionally biased region" description="Acidic residues" evidence="1">
    <location>
        <begin position="72"/>
        <end position="99"/>
    </location>
</feature>
<keyword evidence="2" id="KW-1133">Transmembrane helix</keyword>
<sequence>MSQTFIRKYVATSMTSLLLIGALQVPVHAETSTQDTTATQHEEEPSSDTSTEEMHPSVDEPAIDTGEAVPPTDEENEESDASEEIESEQQNDVIEEDPSSPETENPLPPTQGGRETEGNSTVNHPPSSETQQGEGTYTPQHNPGAQTPTGHGPSAVANINSGFKYNPVAAEIAQHLHTQGHTDDASIQALGQKATFRQNQFLNRMQKQSDYFRFQSFKPLSARGYYENLDKQVLGLIAGEIGAMPDLKKKDSKSMASHHQEDKEQQIKQDQLHTTSAEVDDDNGQKEKSKNSSYKWLISGLIGIVLAGALYRLVQRREH</sequence>
<proteinExistence type="predicted"/>
<feature type="compositionally biased region" description="Basic and acidic residues" evidence="1">
    <location>
        <begin position="248"/>
        <end position="271"/>
    </location>
</feature>
<feature type="compositionally biased region" description="Polar residues" evidence="1">
    <location>
        <begin position="30"/>
        <end position="39"/>
    </location>
</feature>
<keyword evidence="2" id="KW-0812">Transmembrane</keyword>
<dbReference type="EMBL" id="UHDT01000001">
    <property type="protein sequence ID" value="SUM57977.1"/>
    <property type="molecule type" value="Genomic_DNA"/>
</dbReference>
<dbReference type="Proteomes" id="UP000254100">
    <property type="component" value="Unassembled WGS sequence"/>
</dbReference>
<accession>A0A380GWW7</accession>
<organism evidence="4 5">
    <name type="scientific">Staphylococcus microti</name>
    <dbReference type="NCBI Taxonomy" id="569857"/>
    <lineage>
        <taxon>Bacteria</taxon>
        <taxon>Bacillati</taxon>
        <taxon>Bacillota</taxon>
        <taxon>Bacilli</taxon>
        <taxon>Bacillales</taxon>
        <taxon>Staphylococcaceae</taxon>
        <taxon>Staphylococcus</taxon>
    </lineage>
</organism>
<feature type="compositionally biased region" description="Polar residues" evidence="1">
    <location>
        <begin position="118"/>
        <end position="149"/>
    </location>
</feature>
<evidence type="ECO:0000313" key="4">
    <source>
        <dbReference type="EMBL" id="SUM57977.1"/>
    </source>
</evidence>
<evidence type="ECO:0000256" key="3">
    <source>
        <dbReference type="SAM" id="SignalP"/>
    </source>
</evidence>
<reference evidence="4 5" key="1">
    <citation type="submission" date="2018-06" db="EMBL/GenBank/DDBJ databases">
        <authorList>
            <consortium name="Pathogen Informatics"/>
            <person name="Doyle S."/>
        </authorList>
    </citation>
    <scope>NUCLEOTIDE SEQUENCE [LARGE SCALE GENOMIC DNA]</scope>
    <source>
        <strain evidence="4 5">NCTC13832</strain>
    </source>
</reference>
<protein>
    <submittedName>
        <fullName evidence="4">Membrane anchored protein</fullName>
    </submittedName>
</protein>
<feature type="region of interest" description="Disordered" evidence="1">
    <location>
        <begin position="30"/>
        <end position="159"/>
    </location>
</feature>
<evidence type="ECO:0000256" key="1">
    <source>
        <dbReference type="SAM" id="MobiDB-lite"/>
    </source>
</evidence>
<dbReference type="NCBIfam" id="NF039170">
    <property type="entry name" value="SdrH_fam_CTERM"/>
    <property type="match status" value="1"/>
</dbReference>
<name>A0A380GWW7_9STAP</name>
<feature type="region of interest" description="Disordered" evidence="1">
    <location>
        <begin position="248"/>
        <end position="289"/>
    </location>
</feature>
<keyword evidence="3" id="KW-0732">Signal</keyword>
<feature type="chain" id="PRO_5016682492" evidence="3">
    <location>
        <begin position="30"/>
        <end position="319"/>
    </location>
</feature>
<dbReference type="RefSeq" id="WP_052502891.1">
    <property type="nucleotide sequence ID" value="NZ_UHDT01000001.1"/>
</dbReference>
<dbReference type="OrthoDB" id="2414209at2"/>
<evidence type="ECO:0000313" key="5">
    <source>
        <dbReference type="Proteomes" id="UP000254100"/>
    </source>
</evidence>
<feature type="signal peptide" evidence="3">
    <location>
        <begin position="1"/>
        <end position="29"/>
    </location>
</feature>
<feature type="transmembrane region" description="Helical" evidence="2">
    <location>
        <begin position="296"/>
        <end position="314"/>
    </location>
</feature>
<evidence type="ECO:0000256" key="2">
    <source>
        <dbReference type="SAM" id="Phobius"/>
    </source>
</evidence>
<gene>
    <name evidence="4" type="primary">spsH</name>
    <name evidence="4" type="ORF">NCTC13832_01707</name>
</gene>
<dbReference type="AlphaFoldDB" id="A0A380GWW7"/>
<keyword evidence="2" id="KW-0472">Membrane</keyword>